<dbReference type="GO" id="GO:0005737">
    <property type="term" value="C:cytoplasm"/>
    <property type="evidence" value="ECO:0007669"/>
    <property type="project" value="UniProtKB-SubCell"/>
</dbReference>
<evidence type="ECO:0000256" key="2">
    <source>
        <dbReference type="ARBA" id="ARBA00004752"/>
    </source>
</evidence>
<comment type="caution">
    <text evidence="12">Lacks conserved residue(s) required for the propagation of feature annotation.</text>
</comment>
<evidence type="ECO:0000256" key="4">
    <source>
        <dbReference type="ARBA" id="ARBA00022618"/>
    </source>
</evidence>
<dbReference type="EMBL" id="PEWP01000050">
    <property type="protein sequence ID" value="PIU46468.1"/>
    <property type="molecule type" value="Genomic_DNA"/>
</dbReference>
<comment type="pathway">
    <text evidence="2 12">Cell wall biogenesis; peptidoglycan biosynthesis.</text>
</comment>
<dbReference type="AlphaFoldDB" id="A0A2M6Z222"/>
<keyword evidence="7 12" id="KW-0573">Peptidoglycan synthesis</keyword>
<evidence type="ECO:0000313" key="14">
    <source>
        <dbReference type="EMBL" id="PIU46468.1"/>
    </source>
</evidence>
<organism evidence="14 15">
    <name type="scientific">bacterium (Candidatus Gribaldobacteria) CG07_land_8_20_14_0_80_33_18</name>
    <dbReference type="NCBI Taxonomy" id="2014272"/>
    <lineage>
        <taxon>Bacteria</taxon>
        <taxon>Candidatus Gribaldobacteria</taxon>
    </lineage>
</organism>
<comment type="subcellular location">
    <subcellularLocation>
        <location evidence="1 12">Cytoplasm</location>
    </subcellularLocation>
</comment>
<evidence type="ECO:0000256" key="1">
    <source>
        <dbReference type="ARBA" id="ARBA00004496"/>
    </source>
</evidence>
<dbReference type="GO" id="GO:0019277">
    <property type="term" value="P:UDP-N-acetylgalactosamine biosynthetic process"/>
    <property type="evidence" value="ECO:0007669"/>
    <property type="project" value="InterPro"/>
</dbReference>
<dbReference type="GO" id="GO:0051301">
    <property type="term" value="P:cell division"/>
    <property type="evidence" value="ECO:0007669"/>
    <property type="project" value="UniProtKB-KW"/>
</dbReference>
<dbReference type="NCBIfam" id="NF006873">
    <property type="entry name" value="PRK09369.1"/>
    <property type="match status" value="1"/>
</dbReference>
<dbReference type="NCBIfam" id="TIGR01072">
    <property type="entry name" value="murA"/>
    <property type="match status" value="1"/>
</dbReference>
<proteinExistence type="inferred from homology"/>
<evidence type="ECO:0000256" key="3">
    <source>
        <dbReference type="ARBA" id="ARBA00022490"/>
    </source>
</evidence>
<sequence>MAEKFVIEGGHKLEGEVEINGSKNAAAQLLGAALLTDQECIIDNLPRVEDILVLLDVIKGMGAEVDWLEERKVKIKGKNIDPEKLDFEKFSQARVSVLLIGPLLSRFKNFKISRPGGDRIGLRPITTHLIALRELGTEIEEEGDFYYFHSNGLKNNEITLPEFSVTATSNLIMAASSILGETLIKGAACEPEISNLVEMLKEMGVKIEGLDTHALNIIGAKNLKGGNFSVMPDRIETGTFMVIAGLAGRIKIKNVRLDHLALFLAKLKELGVNFEKDSENSVIVNYSSKLKASKIQALPYPGFPTDLLPLVVPLLTQAEGRSLIHDPLYENRLNYTQELRKMGADIEIVDPHRAFVFGKTELKGVRIESWDIRAGASLVVAALIASGKTTISNIYQIDRGYEKLDERLNNLGANIKRI</sequence>
<dbReference type="GO" id="GO:0008760">
    <property type="term" value="F:UDP-N-acetylglucosamine 1-carboxyvinyltransferase activity"/>
    <property type="evidence" value="ECO:0007669"/>
    <property type="project" value="UniProtKB-UniRule"/>
</dbReference>
<dbReference type="EC" id="2.5.1.7" evidence="12"/>
<dbReference type="InterPro" id="IPR050068">
    <property type="entry name" value="MurA_subfamily"/>
</dbReference>
<keyword evidence="9 12" id="KW-0961">Cell wall biogenesis/degradation</keyword>
<feature type="binding site" evidence="12">
    <location>
        <begin position="23"/>
        <end position="24"/>
    </location>
    <ligand>
        <name>phosphoenolpyruvate</name>
        <dbReference type="ChEBI" id="CHEBI:58702"/>
    </ligand>
</feature>
<feature type="binding site" evidence="12">
    <location>
        <position position="306"/>
    </location>
    <ligand>
        <name>UDP-N-acetyl-alpha-D-glucosamine</name>
        <dbReference type="ChEBI" id="CHEBI:57705"/>
    </ligand>
</feature>
<dbReference type="InterPro" id="IPR005750">
    <property type="entry name" value="UDP_GlcNAc_COvinyl_MurA"/>
</dbReference>
<keyword evidence="3 12" id="KW-0963">Cytoplasm</keyword>
<name>A0A2M6Z222_9BACT</name>
<keyword evidence="8 12" id="KW-0131">Cell cycle</keyword>
<dbReference type="CDD" id="cd01555">
    <property type="entry name" value="UdpNAET"/>
    <property type="match status" value="1"/>
</dbReference>
<dbReference type="Proteomes" id="UP000228777">
    <property type="component" value="Unassembled WGS sequence"/>
</dbReference>
<evidence type="ECO:0000313" key="15">
    <source>
        <dbReference type="Proteomes" id="UP000228777"/>
    </source>
</evidence>
<comment type="function">
    <text evidence="12">Cell wall formation. Adds enolpyruvyl to UDP-N-acetylglucosamine.</text>
</comment>
<keyword evidence="6 12" id="KW-0133">Cell shape</keyword>
<dbReference type="GO" id="GO:0009252">
    <property type="term" value="P:peptidoglycan biosynthetic process"/>
    <property type="evidence" value="ECO:0007669"/>
    <property type="project" value="UniProtKB-UniRule"/>
</dbReference>
<evidence type="ECO:0000256" key="7">
    <source>
        <dbReference type="ARBA" id="ARBA00022984"/>
    </source>
</evidence>
<accession>A0A2M6Z222</accession>
<protein>
    <recommendedName>
        <fullName evidence="12">UDP-N-acetylglucosamine 1-carboxyvinyltransferase</fullName>
        <ecNumber evidence="12">2.5.1.7</ecNumber>
    </recommendedName>
    <alternativeName>
        <fullName evidence="12">Enoylpyruvate transferase</fullName>
    </alternativeName>
    <alternativeName>
        <fullName evidence="12">UDP-N-acetylglucosamine enolpyruvyl transferase</fullName>
        <shortName evidence="12">EPT</shortName>
    </alternativeName>
</protein>
<evidence type="ECO:0000259" key="13">
    <source>
        <dbReference type="Pfam" id="PF00275"/>
    </source>
</evidence>
<dbReference type="SUPFAM" id="SSF55205">
    <property type="entry name" value="EPT/RTPC-like"/>
    <property type="match status" value="1"/>
</dbReference>
<dbReference type="InterPro" id="IPR001986">
    <property type="entry name" value="Enolpyruvate_Tfrase_dom"/>
</dbReference>
<dbReference type="InterPro" id="IPR036968">
    <property type="entry name" value="Enolpyruvate_Tfrase_sf"/>
</dbReference>
<comment type="similarity">
    <text evidence="10 12">Belongs to the EPSP synthase family. MurA subfamily.</text>
</comment>
<evidence type="ECO:0000256" key="11">
    <source>
        <dbReference type="ARBA" id="ARBA00047527"/>
    </source>
</evidence>
<dbReference type="PANTHER" id="PTHR43783">
    <property type="entry name" value="UDP-N-ACETYLGLUCOSAMINE 1-CARBOXYVINYLTRANSFERASE"/>
    <property type="match status" value="1"/>
</dbReference>
<feature type="binding site" evidence="12">
    <location>
        <position position="94"/>
    </location>
    <ligand>
        <name>UDP-N-acetyl-alpha-D-glucosamine</name>
        <dbReference type="ChEBI" id="CHEBI:57705"/>
    </ligand>
</feature>
<evidence type="ECO:0000256" key="9">
    <source>
        <dbReference type="ARBA" id="ARBA00023316"/>
    </source>
</evidence>
<comment type="caution">
    <text evidence="14">The sequence shown here is derived from an EMBL/GenBank/DDBJ whole genome shotgun (WGS) entry which is preliminary data.</text>
</comment>
<dbReference type="GO" id="GO:0071555">
    <property type="term" value="P:cell wall organization"/>
    <property type="evidence" value="ECO:0007669"/>
    <property type="project" value="UniProtKB-KW"/>
</dbReference>
<dbReference type="Gene3D" id="3.65.10.10">
    <property type="entry name" value="Enolpyruvate transferase domain"/>
    <property type="match status" value="2"/>
</dbReference>
<gene>
    <name evidence="12 14" type="primary">murA</name>
    <name evidence="14" type="ORF">COS93_02490</name>
</gene>
<evidence type="ECO:0000256" key="5">
    <source>
        <dbReference type="ARBA" id="ARBA00022679"/>
    </source>
</evidence>
<dbReference type="Pfam" id="PF00275">
    <property type="entry name" value="EPSP_synthase"/>
    <property type="match status" value="1"/>
</dbReference>
<feature type="binding site" evidence="12">
    <location>
        <position position="328"/>
    </location>
    <ligand>
        <name>UDP-N-acetyl-alpha-D-glucosamine</name>
        <dbReference type="ChEBI" id="CHEBI:57705"/>
    </ligand>
</feature>
<evidence type="ECO:0000256" key="12">
    <source>
        <dbReference type="HAMAP-Rule" id="MF_00111"/>
    </source>
</evidence>
<dbReference type="PANTHER" id="PTHR43783:SF1">
    <property type="entry name" value="UDP-N-ACETYLGLUCOSAMINE 1-CARBOXYVINYLTRANSFERASE"/>
    <property type="match status" value="1"/>
</dbReference>
<feature type="domain" description="Enolpyruvate transferase" evidence="13">
    <location>
        <begin position="8"/>
        <end position="408"/>
    </location>
</feature>
<reference evidence="15" key="1">
    <citation type="submission" date="2017-09" db="EMBL/GenBank/DDBJ databases">
        <title>Depth-based differentiation of microbial function through sediment-hosted aquifers and enrichment of novel symbionts in the deep terrestrial subsurface.</title>
        <authorList>
            <person name="Probst A.J."/>
            <person name="Ladd B."/>
            <person name="Jarett J.K."/>
            <person name="Geller-Mcgrath D.E."/>
            <person name="Sieber C.M.K."/>
            <person name="Emerson J.B."/>
            <person name="Anantharaman K."/>
            <person name="Thomas B.C."/>
            <person name="Malmstrom R."/>
            <person name="Stieglmeier M."/>
            <person name="Klingl A."/>
            <person name="Woyke T."/>
            <person name="Ryan C.M."/>
            <person name="Banfield J.F."/>
        </authorList>
    </citation>
    <scope>NUCLEOTIDE SEQUENCE [LARGE SCALE GENOMIC DNA]</scope>
</reference>
<comment type="catalytic activity">
    <reaction evidence="11 12">
        <text>phosphoenolpyruvate + UDP-N-acetyl-alpha-D-glucosamine = UDP-N-acetyl-3-O-(1-carboxyvinyl)-alpha-D-glucosamine + phosphate</text>
        <dbReference type="Rhea" id="RHEA:18681"/>
        <dbReference type="ChEBI" id="CHEBI:43474"/>
        <dbReference type="ChEBI" id="CHEBI:57705"/>
        <dbReference type="ChEBI" id="CHEBI:58702"/>
        <dbReference type="ChEBI" id="CHEBI:68483"/>
        <dbReference type="EC" id="2.5.1.7"/>
    </reaction>
</comment>
<dbReference type="UniPathway" id="UPA00219"/>
<evidence type="ECO:0000256" key="6">
    <source>
        <dbReference type="ARBA" id="ARBA00022960"/>
    </source>
</evidence>
<feature type="active site" description="Proton donor" evidence="12">
    <location>
        <position position="118"/>
    </location>
</feature>
<keyword evidence="5 12" id="KW-0808">Transferase</keyword>
<dbReference type="GO" id="GO:0008360">
    <property type="term" value="P:regulation of cell shape"/>
    <property type="evidence" value="ECO:0007669"/>
    <property type="project" value="UniProtKB-KW"/>
</dbReference>
<dbReference type="HAMAP" id="MF_00111">
    <property type="entry name" value="MurA"/>
    <property type="match status" value="1"/>
</dbReference>
<dbReference type="InterPro" id="IPR013792">
    <property type="entry name" value="RNA3'P_cycl/enolpyr_Trfase_a/b"/>
</dbReference>
<evidence type="ECO:0000256" key="8">
    <source>
        <dbReference type="ARBA" id="ARBA00023306"/>
    </source>
</evidence>
<evidence type="ECO:0000256" key="10">
    <source>
        <dbReference type="ARBA" id="ARBA00038367"/>
    </source>
</evidence>
<keyword evidence="4 12" id="KW-0132">Cell division</keyword>